<evidence type="ECO:0000259" key="5">
    <source>
        <dbReference type="Pfam" id="PF12770"/>
    </source>
</evidence>
<proteinExistence type="predicted"/>
<dbReference type="InterPro" id="IPR036322">
    <property type="entry name" value="WD40_repeat_dom_sf"/>
</dbReference>
<dbReference type="PANTHER" id="PTHR22847">
    <property type="entry name" value="WD40 REPEAT PROTEIN"/>
    <property type="match status" value="1"/>
</dbReference>
<feature type="repeat" description="WD" evidence="3">
    <location>
        <begin position="1432"/>
        <end position="1473"/>
    </location>
</feature>
<name>A0AAV3XF58_9CYAN</name>
<feature type="repeat" description="WD" evidence="3">
    <location>
        <begin position="1185"/>
        <end position="1226"/>
    </location>
</feature>
<dbReference type="InterPro" id="IPR027417">
    <property type="entry name" value="P-loop_NTPase"/>
</dbReference>
<dbReference type="EMBL" id="BLAY01000056">
    <property type="protein sequence ID" value="GET39007.1"/>
    <property type="molecule type" value="Genomic_DNA"/>
</dbReference>
<evidence type="ECO:0000313" key="7">
    <source>
        <dbReference type="EMBL" id="GET39007.1"/>
    </source>
</evidence>
<dbReference type="Gene3D" id="3.40.50.300">
    <property type="entry name" value="P-loop containing nucleotide triphosphate hydrolases"/>
    <property type="match status" value="1"/>
</dbReference>
<feature type="repeat" description="WD" evidence="3">
    <location>
        <begin position="1308"/>
        <end position="1349"/>
    </location>
</feature>
<evidence type="ECO:0000256" key="2">
    <source>
        <dbReference type="ARBA" id="ARBA00022737"/>
    </source>
</evidence>
<dbReference type="PANTHER" id="PTHR22847:SF637">
    <property type="entry name" value="WD REPEAT DOMAIN 5B"/>
    <property type="match status" value="1"/>
</dbReference>
<dbReference type="PROSITE" id="PS00678">
    <property type="entry name" value="WD_REPEATS_1"/>
    <property type="match status" value="5"/>
</dbReference>
<dbReference type="SMART" id="SM00320">
    <property type="entry name" value="WD40"/>
    <property type="match status" value="14"/>
</dbReference>
<evidence type="ECO:0000259" key="6">
    <source>
        <dbReference type="Pfam" id="PF20703"/>
    </source>
</evidence>
<reference evidence="7" key="1">
    <citation type="submission" date="2019-10" db="EMBL/GenBank/DDBJ databases">
        <title>Draft genome sequece of Microseira wollei NIES-4236.</title>
        <authorList>
            <person name="Yamaguchi H."/>
            <person name="Suzuki S."/>
            <person name="Kawachi M."/>
        </authorList>
    </citation>
    <scope>NUCLEOTIDE SEQUENCE</scope>
    <source>
        <strain evidence="7">NIES-4236</strain>
    </source>
</reference>
<evidence type="ECO:0000256" key="1">
    <source>
        <dbReference type="ARBA" id="ARBA00022574"/>
    </source>
</evidence>
<evidence type="ECO:0000256" key="4">
    <source>
        <dbReference type="SAM" id="MobiDB-lite"/>
    </source>
</evidence>
<evidence type="ECO:0000313" key="8">
    <source>
        <dbReference type="Proteomes" id="UP001050975"/>
    </source>
</evidence>
<feature type="repeat" description="WD" evidence="3">
    <location>
        <begin position="1349"/>
        <end position="1390"/>
    </location>
</feature>
<dbReference type="InterPro" id="IPR019775">
    <property type="entry name" value="WD40_repeat_CS"/>
</dbReference>
<feature type="repeat" description="WD" evidence="3">
    <location>
        <begin position="1023"/>
        <end position="1064"/>
    </location>
</feature>
<dbReference type="Pfam" id="PF12770">
    <property type="entry name" value="CHAT"/>
    <property type="match status" value="1"/>
</dbReference>
<sequence length="1588" mass="177366">MITFQHEHLWKGPNQVVSEVSRSDMSKTVVIHLGSGDLYSGFPRVTAQLWIAEHPRPEQFIGSLPAAPDLVNLYRNWQSIYQHLCERKQLRSSLAVEEDDDELEIDQGSITNVSVVGFSEACQQLQVGINTWLNSAEFLNIDRQLRSQLDTKEEIRVIIETNDELLRRLPWHRWNWFEDYPLAEIALSRPEYKRRNSSQPKILRNQVRILAILGNSQGIDLEAETNFLKQLPDAEVEFLVNPSRSEFNAQLWNKLGWDILFFAGHSQTEGETGRIYLNENKTNNSLTIEQLQEALKAAIENGLKLAIFNSCDGLGLALALEKLNLTATIVMREPVPNRVAQDFFKQFLAAFAVERLPLYISVQQARRKLQGLEDDFPGASWLPVICMNPAVEPPTWLQLGGIPPCPYRGLFAFREEDAHLFFGREEFTSDLVKAVKTKPLVAVVGPSGSGKSSVVFAGLIPSWRRDEFLDSNRPRPQRFSKAGETPTPQEIWSMSNDKRSPKYFTHTSPSPLIVSFRPGNNPFKALAIALAPLWDQNDNHKSNSCRLIELELEITLQQDEQALYKIIQKILQQNSGSRFILIADQFEELYTQTPEQERQPFLDLLLTAIRLAGAFTLVLTLRADFYGHALSYRPFSDALQGAVHNLGPMSREELQRAIAKPAALMQVKLEEGLTNKLIHAASGHSGRLPLLEFALTQLWSKQNDGWLTNQAYEEIGGVEEALANHAETVYAQLDEADRLRTQRVLIQLVQPGVGTDDNRRLATRDEVKQENWDLVTRLASARLVVTNCNASTGEETVEIVHEALIRCWGRLGHWMQVNAEFRLWQEQLRASVRQWIASSLDQGALLRGKPLADAQYWYQQRRDELSQGEKSLIELSLELRDKKLKKQKLRRQLTIWGLIGGLAIASTVASFAWWRWQNSEIKAYSEASEALFASDHKLDALIEGLKAGKLLKSAIGVEPLTEIRAANALQQAVYWVRENNRLQGHKNRVNSVTWSPNGKILASASDDNTIKLWNLEGKEIRTLEGHTAAVNSISISPNGKILVSGSNDGTIKLWNLNGKQIRTLKQGAGVKSVSISPDGKIVASAGDDTIKLWNLNGKEIRTLKHSTEVISVSISPDGKMLAAGTYDGTIELWSLDGKKIKTLKAHQEDVMSVSFSPDGRMLASTGYDKTVKLWRIADGKQLWTGKGHSDSVWNVSFSPDGKMLASASIDKTIKIWATADGKLLETLNNNSWVYGVAWSPNGKTLAAANIDKTIKLWSFDDKELKQLVGHNDVVRSASFSPDGETIATGSDDATIKLWTRDGKLVNTLKGHSGKVYSVAWSPDGKMLVSGSDDNTIKLWRIADSKQLLTLKHQDAVRSVSFSSDGKMLVSGSDDKTIKFWRIPDGKEILTLKARDSIDSISISPDGKMLASGSIDNSIQLWRIADGKLLSTLKGHSDDVRSVAWSPDGKTIASASLDSTIKLWNLEGKELKTLNGNGGWIYSVAWSPDGKTIAAANDDNSIKLWSIDGKELRRLTGHRDKVRSVSISPNGKTLVSAGSDRNVFLWNLELLDLNILLKHGCDRLHDYLKTNPNVSKSDRHLCQSYILPG</sequence>
<gene>
    <name evidence="7" type="ORF">MiSe_37670</name>
</gene>
<dbReference type="PROSITE" id="PS50294">
    <property type="entry name" value="WD_REPEATS_REGION"/>
    <property type="match status" value="13"/>
</dbReference>
<feature type="repeat" description="WD" evidence="3">
    <location>
        <begin position="1390"/>
        <end position="1431"/>
    </location>
</feature>
<comment type="caution">
    <text evidence="7">The sequence shown here is derived from an EMBL/GenBank/DDBJ whole genome shotgun (WGS) entry which is preliminary data.</text>
</comment>
<dbReference type="Gene3D" id="2.130.10.10">
    <property type="entry name" value="YVTN repeat-like/Quinoprotein amine dehydrogenase"/>
    <property type="match status" value="6"/>
</dbReference>
<organism evidence="7 8">
    <name type="scientific">Microseira wollei NIES-4236</name>
    <dbReference type="NCBI Taxonomy" id="2530354"/>
    <lineage>
        <taxon>Bacteria</taxon>
        <taxon>Bacillati</taxon>
        <taxon>Cyanobacteriota</taxon>
        <taxon>Cyanophyceae</taxon>
        <taxon>Oscillatoriophycideae</taxon>
        <taxon>Aerosakkonematales</taxon>
        <taxon>Aerosakkonemataceae</taxon>
        <taxon>Microseira</taxon>
    </lineage>
</organism>
<dbReference type="InterPro" id="IPR015943">
    <property type="entry name" value="WD40/YVTN_repeat-like_dom_sf"/>
</dbReference>
<dbReference type="InterPro" id="IPR049052">
    <property type="entry name" value="nSTAND1"/>
</dbReference>
<feature type="repeat" description="WD" evidence="3">
    <location>
        <begin position="982"/>
        <end position="1023"/>
    </location>
</feature>
<feature type="repeat" description="WD" evidence="3">
    <location>
        <begin position="1226"/>
        <end position="1267"/>
    </location>
</feature>
<dbReference type="SUPFAM" id="SSF50978">
    <property type="entry name" value="WD40 repeat-like"/>
    <property type="match status" value="2"/>
</dbReference>
<feature type="compositionally biased region" description="Polar residues" evidence="4">
    <location>
        <begin position="486"/>
        <end position="495"/>
    </location>
</feature>
<accession>A0AAV3XF58</accession>
<protein>
    <submittedName>
        <fullName evidence="7">WD-repeat protein</fullName>
    </submittedName>
</protein>
<feature type="repeat" description="WD" evidence="3">
    <location>
        <begin position="1514"/>
        <end position="1548"/>
    </location>
</feature>
<evidence type="ECO:0000256" key="3">
    <source>
        <dbReference type="PROSITE-ProRule" id="PRU00221"/>
    </source>
</evidence>
<dbReference type="PRINTS" id="PR00320">
    <property type="entry name" value="GPROTEINBRPT"/>
</dbReference>
<dbReference type="Pfam" id="PF20703">
    <property type="entry name" value="nSTAND1"/>
    <property type="match status" value="1"/>
</dbReference>
<feature type="domain" description="CHAT" evidence="5">
    <location>
        <begin position="211"/>
        <end position="372"/>
    </location>
</feature>
<keyword evidence="2" id="KW-0677">Repeat</keyword>
<feature type="repeat" description="WD" evidence="3">
    <location>
        <begin position="1063"/>
        <end position="1103"/>
    </location>
</feature>
<feature type="repeat" description="WD" evidence="3">
    <location>
        <begin position="1267"/>
        <end position="1298"/>
    </location>
</feature>
<dbReference type="SUPFAM" id="SSF52540">
    <property type="entry name" value="P-loop containing nucleoside triphosphate hydrolases"/>
    <property type="match status" value="1"/>
</dbReference>
<dbReference type="InterPro" id="IPR020472">
    <property type="entry name" value="WD40_PAC1"/>
</dbReference>
<keyword evidence="1 3" id="KW-0853">WD repeat</keyword>
<dbReference type="InterPro" id="IPR024983">
    <property type="entry name" value="CHAT_dom"/>
</dbReference>
<dbReference type="PROSITE" id="PS50082">
    <property type="entry name" value="WD_REPEATS_2"/>
    <property type="match status" value="14"/>
</dbReference>
<keyword evidence="8" id="KW-1185">Reference proteome</keyword>
<dbReference type="InterPro" id="IPR001680">
    <property type="entry name" value="WD40_rpt"/>
</dbReference>
<feature type="region of interest" description="Disordered" evidence="4">
    <location>
        <begin position="469"/>
        <end position="495"/>
    </location>
</feature>
<dbReference type="CDD" id="cd00200">
    <property type="entry name" value="WD40"/>
    <property type="match status" value="2"/>
</dbReference>
<feature type="repeat" description="WD" evidence="3">
    <location>
        <begin position="1473"/>
        <end position="1514"/>
    </location>
</feature>
<feature type="repeat" description="WD" evidence="3">
    <location>
        <begin position="1143"/>
        <end position="1184"/>
    </location>
</feature>
<feature type="repeat" description="WD" evidence="3">
    <location>
        <begin position="1102"/>
        <end position="1136"/>
    </location>
</feature>
<feature type="domain" description="Novel STAND NTPase 1" evidence="6">
    <location>
        <begin position="406"/>
        <end position="839"/>
    </location>
</feature>
<dbReference type="Proteomes" id="UP001050975">
    <property type="component" value="Unassembled WGS sequence"/>
</dbReference>
<dbReference type="Pfam" id="PF00400">
    <property type="entry name" value="WD40"/>
    <property type="match status" value="14"/>
</dbReference>